<sequence length="93" mass="9579">MSKKVARRAAALAGLVAAPVVLGATVGPGTAAAAPWRIGPLYRAEFAGPEGSAVCSKAEAFDRSIGAVVLVSCSWDPAANAWFYVAFNPRTWS</sequence>
<keyword evidence="1" id="KW-0732">Signal</keyword>
<name>A0A098BII8_9NOCA</name>
<evidence type="ECO:0008006" key="4">
    <source>
        <dbReference type="Google" id="ProtNLM"/>
    </source>
</evidence>
<gene>
    <name evidence="2" type="ORF">RHRU231_420077</name>
</gene>
<dbReference type="eggNOG" id="ENOG5031ETR">
    <property type="taxonomic scope" value="Bacteria"/>
</dbReference>
<dbReference type="AlphaFoldDB" id="A0A098BII8"/>
<feature type="chain" id="PRO_5039190654" description="Secreted protein" evidence="1">
    <location>
        <begin position="24"/>
        <end position="93"/>
    </location>
</feature>
<proteinExistence type="predicted"/>
<accession>A0A098BII8</accession>
<dbReference type="EMBL" id="CCSD01000053">
    <property type="protein sequence ID" value="CDZ88528.1"/>
    <property type="molecule type" value="Genomic_DNA"/>
</dbReference>
<feature type="signal peptide" evidence="1">
    <location>
        <begin position="1"/>
        <end position="23"/>
    </location>
</feature>
<protein>
    <recommendedName>
        <fullName evidence="4">Secreted protein</fullName>
    </recommendedName>
</protein>
<dbReference type="GeneID" id="66835326"/>
<evidence type="ECO:0000313" key="2">
    <source>
        <dbReference type="EMBL" id="CDZ88528.1"/>
    </source>
</evidence>
<organism evidence="2 3">
    <name type="scientific">Rhodococcus ruber</name>
    <dbReference type="NCBI Taxonomy" id="1830"/>
    <lineage>
        <taxon>Bacteria</taxon>
        <taxon>Bacillati</taxon>
        <taxon>Actinomycetota</taxon>
        <taxon>Actinomycetes</taxon>
        <taxon>Mycobacteriales</taxon>
        <taxon>Nocardiaceae</taxon>
        <taxon>Rhodococcus</taxon>
    </lineage>
</organism>
<evidence type="ECO:0000313" key="3">
    <source>
        <dbReference type="Proteomes" id="UP000042997"/>
    </source>
</evidence>
<dbReference type="RefSeq" id="WP_026137847.1">
    <property type="nucleotide sequence ID" value="NZ_CP029146.1"/>
</dbReference>
<evidence type="ECO:0000256" key="1">
    <source>
        <dbReference type="SAM" id="SignalP"/>
    </source>
</evidence>
<reference evidence="2 3" key="1">
    <citation type="journal article" date="2014" name="Genome Announc.">
        <title>Draft Genome Sequence of Propane- and Butane-Oxidizing Actinobacterium Rhodococcus ruber IEGM 231.</title>
        <authorList>
            <person name="Ivshina I.B."/>
            <person name="Kuyukina M.S."/>
            <person name="Krivoruchko A.V."/>
            <person name="Barbe V."/>
            <person name="Fischer C."/>
        </authorList>
    </citation>
    <scope>NUCLEOTIDE SEQUENCE [LARGE SCALE GENOMIC DNA]</scope>
</reference>
<dbReference type="Proteomes" id="UP000042997">
    <property type="component" value="Unassembled WGS sequence"/>
</dbReference>